<evidence type="ECO:0000313" key="4">
    <source>
        <dbReference type="EMBL" id="QJR30971.1"/>
    </source>
</evidence>
<dbReference type="InterPro" id="IPR026040">
    <property type="entry name" value="HyI-like"/>
</dbReference>
<evidence type="ECO:0000256" key="1">
    <source>
        <dbReference type="ARBA" id="ARBA00023235"/>
    </source>
</evidence>
<gene>
    <name evidence="4" type="ORF">HKT17_15310</name>
</gene>
<dbReference type="InterPro" id="IPR050417">
    <property type="entry name" value="Sugar_Epim/Isomerase"/>
</dbReference>
<evidence type="ECO:0000313" key="5">
    <source>
        <dbReference type="Proteomes" id="UP000501130"/>
    </source>
</evidence>
<dbReference type="RefSeq" id="WP_171101266.1">
    <property type="nucleotide sequence ID" value="NZ_CP053084.1"/>
</dbReference>
<dbReference type="InterPro" id="IPR013022">
    <property type="entry name" value="Xyl_isomerase-like_TIM-brl"/>
</dbReference>
<dbReference type="Pfam" id="PF01261">
    <property type="entry name" value="AP_endonuc_2"/>
    <property type="match status" value="1"/>
</dbReference>
<dbReference type="PANTHER" id="PTHR43489:SF6">
    <property type="entry name" value="HYDROXYPYRUVATE ISOMERASE-RELATED"/>
    <property type="match status" value="1"/>
</dbReference>
<evidence type="ECO:0000259" key="3">
    <source>
        <dbReference type="Pfam" id="PF01261"/>
    </source>
</evidence>
<keyword evidence="1 2" id="KW-0413">Isomerase</keyword>
<dbReference type="InterPro" id="IPR036237">
    <property type="entry name" value="Xyl_isomerase-like_sf"/>
</dbReference>
<dbReference type="Proteomes" id="UP000501130">
    <property type="component" value="Chromosome"/>
</dbReference>
<dbReference type="SUPFAM" id="SSF51658">
    <property type="entry name" value="Xylose isomerase-like"/>
    <property type="match status" value="1"/>
</dbReference>
<dbReference type="Gene3D" id="3.20.20.150">
    <property type="entry name" value="Divalent-metal-dependent TIM barrel enzymes"/>
    <property type="match status" value="1"/>
</dbReference>
<keyword evidence="5" id="KW-1185">Reference proteome</keyword>
<evidence type="ECO:0000256" key="2">
    <source>
        <dbReference type="PIRNR" id="PIRNR006241"/>
    </source>
</evidence>
<protein>
    <submittedName>
        <fullName evidence="4">TIM barrel protein</fullName>
    </submittedName>
</protein>
<dbReference type="PANTHER" id="PTHR43489">
    <property type="entry name" value="ISOMERASE"/>
    <property type="match status" value="1"/>
</dbReference>
<dbReference type="EMBL" id="CP053084">
    <property type="protein sequence ID" value="QJR30971.1"/>
    <property type="molecule type" value="Genomic_DNA"/>
</dbReference>
<accession>A0ABX6N961</accession>
<name>A0ABX6N961_9BURK</name>
<reference evidence="4 5" key="1">
    <citation type="submission" date="2020-05" db="EMBL/GenBank/DDBJ databases">
        <title>Compete genome of Limnobacter sp. SAORIC-580.</title>
        <authorList>
            <person name="Song J."/>
            <person name="Cho J.-C."/>
        </authorList>
    </citation>
    <scope>NUCLEOTIDE SEQUENCE [LARGE SCALE GENOMIC DNA]</scope>
    <source>
        <strain evidence="4 5">SAORIC-580</strain>
    </source>
</reference>
<feature type="domain" description="Xylose isomerase-like TIM barrel" evidence="3">
    <location>
        <begin position="20"/>
        <end position="257"/>
    </location>
</feature>
<organism evidence="4 5">
    <name type="scientific">Limnobacter profundi</name>
    <dbReference type="NCBI Taxonomy" id="2732163"/>
    <lineage>
        <taxon>Bacteria</taxon>
        <taxon>Pseudomonadati</taxon>
        <taxon>Pseudomonadota</taxon>
        <taxon>Betaproteobacteria</taxon>
        <taxon>Burkholderiales</taxon>
        <taxon>Burkholderiaceae</taxon>
        <taxon>Limnobacter</taxon>
    </lineage>
</organism>
<dbReference type="PIRSF" id="PIRSF006241">
    <property type="entry name" value="HyI"/>
    <property type="match status" value="1"/>
</dbReference>
<proteinExistence type="inferred from homology"/>
<sequence length="269" mass="30339">MKLTANLSWLYIEFDFKDRLDACAQDGFRHAECMFPYDYPAELLRDKALEAGVQWVLINAPAGDWGKGDRGLASSPSRRDEFKRSTEQAVNYATALGVRKVHVLAGVVNSNDEQSMRAAWNCYEKNLLWLASTMKTEAIDWLIEPINRFDVPGYLLNRQADAHELLIRLNQPNLGVQMDLYHCLRTEGEVLNALSEYLPSGRVKHMQLAGVPNRDEPGASEYAPVYAHLKMLGYNGHMGCEYRPKAGTRDGLGWIRSTGFSGTMETFET</sequence>
<comment type="similarity">
    <text evidence="2">Belongs to the hyi family.</text>
</comment>